<feature type="compositionally biased region" description="Basic and acidic residues" evidence="1">
    <location>
        <begin position="15"/>
        <end position="26"/>
    </location>
</feature>
<accession>A0A423H5R2</accession>
<protein>
    <submittedName>
        <fullName evidence="2">Uncharacterized protein</fullName>
    </submittedName>
</protein>
<organism evidence="2 3">
    <name type="scientific">Pseudomonas brassicacearum</name>
    <dbReference type="NCBI Taxonomy" id="930166"/>
    <lineage>
        <taxon>Bacteria</taxon>
        <taxon>Pseudomonadati</taxon>
        <taxon>Pseudomonadota</taxon>
        <taxon>Gammaproteobacteria</taxon>
        <taxon>Pseudomonadales</taxon>
        <taxon>Pseudomonadaceae</taxon>
        <taxon>Pseudomonas</taxon>
    </lineage>
</organism>
<dbReference type="AlphaFoldDB" id="A0A423H5R2"/>
<sequence length="334" mass="37398">MGWKGTVRSLQASARRSERNAHRRQRELEKRQKEFAKMEALEQAAHEVEVYENHIDILLSMHKECAEPVKWKRLLSNPEPRQPLKSGTLEQEATHVAATYHPNFWARLFKLGARQRLALIGKIGAAQAEDERQYQAQFDEWKTAHTEWAEERDIAIRILDGDRQAKLDAIEAFESFAEISHLGSAIQMIVHEGGVLEAKVAIHGSEVIPTEIKSLLKSGKLSTKAMPAGRFNELHQDYVCSCALRVGRELLAILLDDLVIVTALDNVLNSSTGHMEEQPILSVAFSRPTVDGLNLETIDPSDAMKNFVHNMSFKKGTGFSAVAALDAQRFAVTV</sequence>
<reference evidence="2 3" key="1">
    <citation type="submission" date="2016-10" db="EMBL/GenBank/DDBJ databases">
        <title>Comparative genome analysis of multiple Pseudomonas spp. focuses on biocontrol and plant growth promoting traits.</title>
        <authorList>
            <person name="Tao X.-Y."/>
            <person name="Taylor C.G."/>
        </authorList>
    </citation>
    <scope>NUCLEOTIDE SEQUENCE [LARGE SCALE GENOMIC DNA]</scope>
    <source>
        <strain evidence="2 3">48H11</strain>
    </source>
</reference>
<dbReference type="Proteomes" id="UP000286071">
    <property type="component" value="Unassembled WGS sequence"/>
</dbReference>
<dbReference type="EMBL" id="MOBJ01000009">
    <property type="protein sequence ID" value="RON08551.1"/>
    <property type="molecule type" value="Genomic_DNA"/>
</dbReference>
<comment type="caution">
    <text evidence="2">The sequence shown here is derived from an EMBL/GenBank/DDBJ whole genome shotgun (WGS) entry which is preliminary data.</text>
</comment>
<gene>
    <name evidence="2" type="ORF">BK659_14295</name>
</gene>
<dbReference type="OrthoDB" id="983149at2"/>
<feature type="region of interest" description="Disordered" evidence="1">
    <location>
        <begin position="1"/>
        <end position="26"/>
    </location>
</feature>
<evidence type="ECO:0000256" key="1">
    <source>
        <dbReference type="SAM" id="MobiDB-lite"/>
    </source>
</evidence>
<name>A0A423H5R2_9PSED</name>
<evidence type="ECO:0000313" key="3">
    <source>
        <dbReference type="Proteomes" id="UP000286071"/>
    </source>
</evidence>
<evidence type="ECO:0000313" key="2">
    <source>
        <dbReference type="EMBL" id="RON08551.1"/>
    </source>
</evidence>
<proteinExistence type="predicted"/>
<dbReference type="RefSeq" id="WP_123425779.1">
    <property type="nucleotide sequence ID" value="NZ_MOBJ01000009.1"/>
</dbReference>